<comment type="caution">
    <text evidence="2">The sequence shown here is derived from an EMBL/GenBank/DDBJ whole genome shotgun (WGS) entry which is preliminary data.</text>
</comment>
<evidence type="ECO:0000313" key="3">
    <source>
        <dbReference type="Proteomes" id="UP001054902"/>
    </source>
</evidence>
<gene>
    <name evidence="2" type="ORF">CTEN210_07592</name>
</gene>
<evidence type="ECO:0000256" key="1">
    <source>
        <dbReference type="SAM" id="SignalP"/>
    </source>
</evidence>
<dbReference type="AlphaFoldDB" id="A0AAD3CS00"/>
<reference evidence="2 3" key="1">
    <citation type="journal article" date="2021" name="Sci. Rep.">
        <title>The genome of the diatom Chaetoceros tenuissimus carries an ancient integrated fragment of an extant virus.</title>
        <authorList>
            <person name="Hongo Y."/>
            <person name="Kimura K."/>
            <person name="Takaki Y."/>
            <person name="Yoshida Y."/>
            <person name="Baba S."/>
            <person name="Kobayashi G."/>
            <person name="Nagasaki K."/>
            <person name="Hano T."/>
            <person name="Tomaru Y."/>
        </authorList>
    </citation>
    <scope>NUCLEOTIDE SEQUENCE [LARGE SCALE GENOMIC DNA]</scope>
    <source>
        <strain evidence="2 3">NIES-3715</strain>
    </source>
</reference>
<feature type="signal peptide" evidence="1">
    <location>
        <begin position="1"/>
        <end position="19"/>
    </location>
</feature>
<sequence length="249" mass="26629">MFRGLVFALALLQSVNVIAYSTQSSSRSTLTASTSNSLAPSRRAFLKTASATAASFIASSSIAPVPANAVGPVKLKLAVKSYSAKICPPDRPIPGEKAMKGMKGLCVTVVADVLDASPKDLEKVGVYGFVVDAVTGDSVLANNPDLSTDAGQFAMIETIKPTTKQVEFEFIAAVPMEKKLEDYDNGIGELDFQSLRIVSFPGGQQYGAVNPCEMNEFSDECEAWEAENGPYEAGDYMVKKKAYKTEKKK</sequence>
<protein>
    <submittedName>
        <fullName evidence="2">Uncharacterized protein</fullName>
    </submittedName>
</protein>
<keyword evidence="1" id="KW-0732">Signal</keyword>
<dbReference type="Proteomes" id="UP001054902">
    <property type="component" value="Unassembled WGS sequence"/>
</dbReference>
<dbReference type="PROSITE" id="PS51318">
    <property type="entry name" value="TAT"/>
    <property type="match status" value="1"/>
</dbReference>
<accession>A0AAD3CS00</accession>
<dbReference type="InterPro" id="IPR006311">
    <property type="entry name" value="TAT_signal"/>
</dbReference>
<dbReference type="NCBIfam" id="TIGR01409">
    <property type="entry name" value="TAT_signal_seq"/>
    <property type="match status" value="1"/>
</dbReference>
<dbReference type="EMBL" id="BLLK01000045">
    <property type="protein sequence ID" value="GFH51116.1"/>
    <property type="molecule type" value="Genomic_DNA"/>
</dbReference>
<proteinExistence type="predicted"/>
<dbReference type="InterPro" id="IPR019546">
    <property type="entry name" value="TAT_signal_bac_arc"/>
</dbReference>
<organism evidence="2 3">
    <name type="scientific">Chaetoceros tenuissimus</name>
    <dbReference type="NCBI Taxonomy" id="426638"/>
    <lineage>
        <taxon>Eukaryota</taxon>
        <taxon>Sar</taxon>
        <taxon>Stramenopiles</taxon>
        <taxon>Ochrophyta</taxon>
        <taxon>Bacillariophyta</taxon>
        <taxon>Coscinodiscophyceae</taxon>
        <taxon>Chaetocerotophycidae</taxon>
        <taxon>Chaetocerotales</taxon>
        <taxon>Chaetocerotaceae</taxon>
        <taxon>Chaetoceros</taxon>
    </lineage>
</organism>
<feature type="chain" id="PRO_5041917985" evidence="1">
    <location>
        <begin position="20"/>
        <end position="249"/>
    </location>
</feature>
<evidence type="ECO:0000313" key="2">
    <source>
        <dbReference type="EMBL" id="GFH51116.1"/>
    </source>
</evidence>
<name>A0AAD3CS00_9STRA</name>
<keyword evidence="3" id="KW-1185">Reference proteome</keyword>